<gene>
    <name evidence="2" type="ORF">GCM10007269_02010</name>
</gene>
<dbReference type="Pfam" id="PF01590">
    <property type="entry name" value="GAF"/>
    <property type="match status" value="1"/>
</dbReference>
<feature type="domain" description="GAF" evidence="1">
    <location>
        <begin position="98"/>
        <end position="249"/>
    </location>
</feature>
<dbReference type="InterPro" id="IPR042070">
    <property type="entry name" value="PucR_C-HTH_sf"/>
</dbReference>
<dbReference type="Pfam" id="PF13556">
    <property type="entry name" value="HTH_30"/>
    <property type="match status" value="1"/>
</dbReference>
<evidence type="ECO:0000313" key="3">
    <source>
        <dbReference type="Proteomes" id="UP000629365"/>
    </source>
</evidence>
<dbReference type="PANTHER" id="PTHR33744:SF1">
    <property type="entry name" value="DNA-BINDING TRANSCRIPTIONAL ACTIVATOR ADER"/>
    <property type="match status" value="1"/>
</dbReference>
<dbReference type="Gene3D" id="3.30.450.40">
    <property type="match status" value="1"/>
</dbReference>
<name>A0ABQ1RBE1_9MICO</name>
<dbReference type="InterPro" id="IPR003018">
    <property type="entry name" value="GAF"/>
</dbReference>
<reference evidence="3" key="1">
    <citation type="journal article" date="2019" name="Int. J. Syst. Evol. Microbiol.">
        <title>The Global Catalogue of Microorganisms (GCM) 10K type strain sequencing project: providing services to taxonomists for standard genome sequencing and annotation.</title>
        <authorList>
            <consortium name="The Broad Institute Genomics Platform"/>
            <consortium name="The Broad Institute Genome Sequencing Center for Infectious Disease"/>
            <person name="Wu L."/>
            <person name="Ma J."/>
        </authorList>
    </citation>
    <scope>NUCLEOTIDE SEQUENCE [LARGE SCALE GENOMIC DNA]</scope>
    <source>
        <strain evidence="3">CCM 7640</strain>
    </source>
</reference>
<organism evidence="2 3">
    <name type="scientific">Microbacterium murale</name>
    <dbReference type="NCBI Taxonomy" id="1081040"/>
    <lineage>
        <taxon>Bacteria</taxon>
        <taxon>Bacillati</taxon>
        <taxon>Actinomycetota</taxon>
        <taxon>Actinomycetes</taxon>
        <taxon>Micrococcales</taxon>
        <taxon>Microbacteriaceae</taxon>
        <taxon>Microbacterium</taxon>
    </lineage>
</organism>
<accession>A0ABQ1RBE1</accession>
<keyword evidence="3" id="KW-1185">Reference proteome</keyword>
<dbReference type="SMART" id="SM00065">
    <property type="entry name" value="GAF"/>
    <property type="match status" value="1"/>
</dbReference>
<comment type="caution">
    <text evidence="2">The sequence shown here is derived from an EMBL/GenBank/DDBJ whole genome shotgun (WGS) entry which is preliminary data.</text>
</comment>
<evidence type="ECO:0000313" key="2">
    <source>
        <dbReference type="EMBL" id="GGD62462.1"/>
    </source>
</evidence>
<dbReference type="Gene3D" id="1.10.10.2840">
    <property type="entry name" value="PucR C-terminal helix-turn-helix domain"/>
    <property type="match status" value="1"/>
</dbReference>
<dbReference type="RefSeq" id="WP_188434674.1">
    <property type="nucleotide sequence ID" value="NZ_BMCM01000001.1"/>
</dbReference>
<proteinExistence type="predicted"/>
<dbReference type="InterPro" id="IPR029016">
    <property type="entry name" value="GAF-like_dom_sf"/>
</dbReference>
<dbReference type="InterPro" id="IPR025736">
    <property type="entry name" value="PucR_C-HTH_dom"/>
</dbReference>
<dbReference type="Proteomes" id="UP000629365">
    <property type="component" value="Unassembled WGS sequence"/>
</dbReference>
<sequence length="655" mass="70883">MLDTGVVRITAPLGEEGVRVREDSEAIAALLDAAYDPDLVGPTAVSDALRLIGASDDDAADLADRVGRSQRELSRLRRREHELSALFSSARELAELRDSDAVLARLVQRAHEMMGVDVAYLSEFDPETRELRVRETSGSVSASFQSLRVPPGRGLASVVVESRTAQWVSDYSAYAAERHDSGIDDAVSSEGLVALLGVPMLTSDDVLGVLFVANRAATHFSPEEVALLSAVADHASVILQTTQTLRSLQESEDASRRTLESLTAHLVERDRANTVHQELVQAVLAGGGFAPVAETLASALNRAVAILDAQEHVIAAAGLPLAPRMLAPDAATREAIAESRRSGHCVAVDGPGVRAVAALTAGNRHFGALLLGDGDFELGAVDFRTVERAAQVGALLELQQEAASGADHRVRSELIADLLDDVPERRPDVERRARRLGVDLHTLDSLLLLSVPGDQQTAAARSLGRQLDDRTLVGEYRGFVVAAHSSARDAFDPERLRRQVAAAIEHPVAAVIPRRSPGSLSEAFQTAMRTARLLTALEITDVTASVDDFLPYSAILDTDSQALSAFLRDTIGAVREYDAERNADLLGTLRAFMRNNASPTRTARALNFHTNTILQRLDRLDHVLGASWRDDERMFRLGIAVRLDELRERLQSRRS</sequence>
<dbReference type="InterPro" id="IPR051448">
    <property type="entry name" value="CdaR-like_regulators"/>
</dbReference>
<evidence type="ECO:0000259" key="1">
    <source>
        <dbReference type="SMART" id="SM00065"/>
    </source>
</evidence>
<dbReference type="PANTHER" id="PTHR33744">
    <property type="entry name" value="CARBOHYDRATE DIACID REGULATOR"/>
    <property type="match status" value="1"/>
</dbReference>
<protein>
    <recommendedName>
        <fullName evidence="1">GAF domain-containing protein</fullName>
    </recommendedName>
</protein>
<dbReference type="SUPFAM" id="SSF55781">
    <property type="entry name" value="GAF domain-like"/>
    <property type="match status" value="1"/>
</dbReference>
<dbReference type="EMBL" id="BMCM01000001">
    <property type="protein sequence ID" value="GGD62462.1"/>
    <property type="molecule type" value="Genomic_DNA"/>
</dbReference>